<name>A0AC61Y8U3_9FLAO</name>
<dbReference type="Proteomes" id="UP000356253">
    <property type="component" value="Unassembled WGS sequence"/>
</dbReference>
<dbReference type="EMBL" id="CABVMM010000008">
    <property type="protein sequence ID" value="VVV00916.1"/>
    <property type="molecule type" value="Genomic_DNA"/>
</dbReference>
<reference evidence="1" key="1">
    <citation type="submission" date="2019-09" db="EMBL/GenBank/DDBJ databases">
        <authorList>
            <person name="Rodrigo-Torres L."/>
            <person name="Arahal R. D."/>
            <person name="Lucena T."/>
        </authorList>
    </citation>
    <scope>NUCLEOTIDE SEQUENCE</scope>
    <source>
        <strain evidence="1">ISS653</strain>
    </source>
</reference>
<protein>
    <submittedName>
        <fullName evidence="1">Uncharacterized protein</fullName>
    </submittedName>
</protein>
<evidence type="ECO:0000313" key="1">
    <source>
        <dbReference type="EMBL" id="VVV00916.1"/>
    </source>
</evidence>
<comment type="caution">
    <text evidence="1">The sequence shown here is derived from an EMBL/GenBank/DDBJ whole genome shotgun (WGS) entry which is preliminary data.</text>
</comment>
<gene>
    <name evidence="1" type="ORF">FVB9532_02192</name>
</gene>
<sequence>MKTFKNLLSITFLILIAYSCEPEELPDSSVSDNQNITASTGDQDDEVIDRKDNNPD</sequence>
<keyword evidence="2" id="KW-1185">Reference proteome</keyword>
<evidence type="ECO:0000313" key="2">
    <source>
        <dbReference type="Proteomes" id="UP000356253"/>
    </source>
</evidence>
<organism evidence="1 2">
    <name type="scientific">Mesonia oceanica</name>
    <dbReference type="NCBI Taxonomy" id="2687242"/>
    <lineage>
        <taxon>Bacteria</taxon>
        <taxon>Pseudomonadati</taxon>
        <taxon>Bacteroidota</taxon>
        <taxon>Flavobacteriia</taxon>
        <taxon>Flavobacteriales</taxon>
        <taxon>Flavobacteriaceae</taxon>
        <taxon>Mesonia</taxon>
    </lineage>
</organism>
<accession>A0AC61Y8U3</accession>
<proteinExistence type="predicted"/>